<dbReference type="GO" id="GO:0005524">
    <property type="term" value="F:ATP binding"/>
    <property type="evidence" value="ECO:0007669"/>
    <property type="project" value="UniProtKB-KW"/>
</dbReference>
<gene>
    <name evidence="18" type="ORF">EW026_g7047</name>
</gene>
<evidence type="ECO:0000256" key="3">
    <source>
        <dbReference type="ARBA" id="ARBA00022605"/>
    </source>
</evidence>
<organism evidence="18 19">
    <name type="scientific">Hermanssonia centrifuga</name>
    <dbReference type="NCBI Taxonomy" id="98765"/>
    <lineage>
        <taxon>Eukaryota</taxon>
        <taxon>Fungi</taxon>
        <taxon>Dikarya</taxon>
        <taxon>Basidiomycota</taxon>
        <taxon>Agaricomycotina</taxon>
        <taxon>Agaricomycetes</taxon>
        <taxon>Polyporales</taxon>
        <taxon>Meruliaceae</taxon>
        <taxon>Hermanssonia</taxon>
    </lineage>
</organism>
<keyword evidence="9" id="KW-0486">Methionine biosynthesis</keyword>
<dbReference type="Gene3D" id="3.90.1150.10">
    <property type="entry name" value="Aspartate Aminotransferase, domain 1"/>
    <property type="match status" value="1"/>
</dbReference>
<dbReference type="InterPro" id="IPR000277">
    <property type="entry name" value="Cys/Met-Metab_PyrdxlP-dep_enz"/>
</dbReference>
<dbReference type="InterPro" id="IPR015421">
    <property type="entry name" value="PyrdxlP-dep_Trfase_major"/>
</dbReference>
<keyword evidence="8" id="KW-0663">Pyridoxal phosphate</keyword>
<dbReference type="Gene3D" id="3.40.640.10">
    <property type="entry name" value="Type I PLP-dependent aspartate aminotransferase-like (Major domain)"/>
    <property type="match status" value="1"/>
</dbReference>
<dbReference type="EMBL" id="SGPJ01000449">
    <property type="protein sequence ID" value="THG94423.1"/>
    <property type="molecule type" value="Genomic_DNA"/>
</dbReference>
<sequence length="735" mass="81031">MTAPTFSGQIALGASVPAFTAHAISVSLPTWDDVVGYEEGDKRVLDVMVTGYPRFFIHLSIRKLARICEQKFGMNNEQAMLFPTRKIAQACRSFMVDHSCQPGPPVPVRLVQFFISPEDASASTATGVELHIALFSAEAFPLAKQFWQHSGLGISSRLAEYCLSMLPDDTEAPSPTTTSTRVPAKRTGSNRHYSAKPSLSSPPSSSPLSVLEPPAAEVLSADQAVYLEERYGRNLPLESAANAKRALRRRIAGVLVRDSPSDWSEAGGHEAELGPSTRGVKEVTEDDVYLFPTGMTAIWNAHQLALGVMPLAKSICFGFPYTDTLKILQKWGPGYHFYGHGLDKDIDDLEILLAKEVSSHPDQPPVLALFTEFPSNPLLRCADLSRLRGLADKYNFLIVVDETIGNFVNVEVLPYADVVVSSLSKVFSGDCNAMGGSLVLNPKGRYYTALKQYLVENFEDSFFFEDAIYMERNSRDFRRRIPVIDGNTQAVCALLHSHPETVKEVYYPTYTTPEHYNKCRTSAGGFGGLFSATFHTIEASKAFFDALPFHKGPSLGTNFTLACPYTILGHYLELDWAAGYGVEAGLVRMALKRINKELIDLGRDPPSSCSAGPTGDNMFQWQATIMGPGDSPYAGGVFFLSITFPTDYPFKPPKVSFTTKIYHPNINANGSICLDILRDQWSPALTISKVLLSICSMLTDPNPDDPLVPDIAHLYKTDRARYEATAREWTRKYAM</sequence>
<dbReference type="Proteomes" id="UP000309038">
    <property type="component" value="Unassembled WGS sequence"/>
</dbReference>
<keyword evidence="3" id="KW-0028">Amino-acid biosynthesis</keyword>
<evidence type="ECO:0000256" key="9">
    <source>
        <dbReference type="ARBA" id="ARBA00023167"/>
    </source>
</evidence>
<proteinExistence type="predicted"/>
<comment type="cofactor">
    <cofactor evidence="1">
        <name>pyridoxal 5'-phosphate</name>
        <dbReference type="ChEBI" id="CHEBI:597326"/>
    </cofactor>
</comment>
<dbReference type="InterPro" id="IPR023313">
    <property type="entry name" value="UBQ-conjugating_AS"/>
</dbReference>
<feature type="domain" description="UBC core" evidence="17">
    <location>
        <begin position="589"/>
        <end position="735"/>
    </location>
</feature>
<dbReference type="PANTHER" id="PTHR42699:SF1">
    <property type="entry name" value="CYSTATHIONINE GAMMA-SYNTHASE-RELATED"/>
    <property type="match status" value="1"/>
</dbReference>
<keyword evidence="19" id="KW-1185">Reference proteome</keyword>
<evidence type="ECO:0000259" key="17">
    <source>
        <dbReference type="PROSITE" id="PS50127"/>
    </source>
</evidence>
<name>A0A4S4K996_9APHY</name>
<keyword evidence="6" id="KW-0833">Ubl conjugation pathway</keyword>
<dbReference type="Pfam" id="PF01053">
    <property type="entry name" value="Cys_Met_Meta_PP"/>
    <property type="match status" value="1"/>
</dbReference>
<dbReference type="SUPFAM" id="SSF53383">
    <property type="entry name" value="PLP-dependent transferases"/>
    <property type="match status" value="1"/>
</dbReference>
<evidence type="ECO:0000313" key="19">
    <source>
        <dbReference type="Proteomes" id="UP000309038"/>
    </source>
</evidence>
<comment type="catalytic activity">
    <reaction evidence="10">
        <text>O-succinyl-L-homoserine + L-cysteine = L,L-cystathionine + succinate + H(+)</text>
        <dbReference type="Rhea" id="RHEA:20397"/>
        <dbReference type="ChEBI" id="CHEBI:15378"/>
        <dbReference type="ChEBI" id="CHEBI:30031"/>
        <dbReference type="ChEBI" id="CHEBI:35235"/>
        <dbReference type="ChEBI" id="CHEBI:57661"/>
        <dbReference type="ChEBI" id="CHEBI:58161"/>
        <dbReference type="EC" id="2.5.1.48"/>
    </reaction>
</comment>
<dbReference type="FunFam" id="3.40.640.10:FF:000111">
    <property type="entry name" value="Cystathionine gamma-synthase"/>
    <property type="match status" value="1"/>
</dbReference>
<dbReference type="FunFam" id="3.10.110.10:FF:000010">
    <property type="entry name" value="Ubiquitin-conjugating enzyme E2-16 kDa"/>
    <property type="match status" value="1"/>
</dbReference>
<reference evidence="18 19" key="1">
    <citation type="submission" date="2019-02" db="EMBL/GenBank/DDBJ databases">
        <title>Genome sequencing of the rare red list fungi Phlebia centrifuga.</title>
        <authorList>
            <person name="Buettner E."/>
            <person name="Kellner H."/>
        </authorList>
    </citation>
    <scope>NUCLEOTIDE SEQUENCE [LARGE SCALE GENOMIC DNA]</scope>
    <source>
        <strain evidence="18 19">DSM 108282</strain>
    </source>
</reference>
<feature type="compositionally biased region" description="Low complexity" evidence="16">
    <location>
        <begin position="195"/>
        <end position="210"/>
    </location>
</feature>
<dbReference type="InterPro" id="IPR000608">
    <property type="entry name" value="UBC"/>
</dbReference>
<dbReference type="GO" id="GO:0009086">
    <property type="term" value="P:methionine biosynthetic process"/>
    <property type="evidence" value="ECO:0007669"/>
    <property type="project" value="UniProtKB-KW"/>
</dbReference>
<dbReference type="EC" id="2.3.2.23" evidence="2"/>
<dbReference type="AlphaFoldDB" id="A0A4S4K996"/>
<dbReference type="InterPro" id="IPR015422">
    <property type="entry name" value="PyrdxlP-dep_Trfase_small"/>
</dbReference>
<keyword evidence="7" id="KW-0067">ATP-binding</keyword>
<dbReference type="Pfam" id="PF00179">
    <property type="entry name" value="UQ_con"/>
    <property type="match status" value="1"/>
</dbReference>
<feature type="region of interest" description="Disordered" evidence="16">
    <location>
        <begin position="167"/>
        <end position="210"/>
    </location>
</feature>
<evidence type="ECO:0000256" key="1">
    <source>
        <dbReference type="ARBA" id="ARBA00001933"/>
    </source>
</evidence>
<evidence type="ECO:0000256" key="12">
    <source>
        <dbReference type="ARBA" id="ARBA00060510"/>
    </source>
</evidence>
<evidence type="ECO:0000256" key="2">
    <source>
        <dbReference type="ARBA" id="ARBA00012486"/>
    </source>
</evidence>
<evidence type="ECO:0000256" key="7">
    <source>
        <dbReference type="ARBA" id="ARBA00022840"/>
    </source>
</evidence>
<evidence type="ECO:0000256" key="14">
    <source>
        <dbReference type="ARBA" id="ARBA00083849"/>
    </source>
</evidence>
<dbReference type="InterPro" id="IPR051750">
    <property type="entry name" value="Trans-sulfuration_enzymes"/>
</dbReference>
<dbReference type="InterPro" id="IPR016135">
    <property type="entry name" value="UBQ-conjugating_enzyme/RWD"/>
</dbReference>
<dbReference type="SUPFAM" id="SSF54495">
    <property type="entry name" value="UBC-like"/>
    <property type="match status" value="1"/>
</dbReference>
<evidence type="ECO:0000256" key="8">
    <source>
        <dbReference type="ARBA" id="ARBA00022898"/>
    </source>
</evidence>
<comment type="function">
    <text evidence="11">Catalyzes the formation of L-cystathionine from O-succinyl-L-homoserine (OSHS) and L-cysteine, via a gamma-replacement reaction. In the absence of thiol, catalyzes gamma-elimination to form 2-oxobutanoate, succinate and ammonia.</text>
</comment>
<evidence type="ECO:0000256" key="5">
    <source>
        <dbReference type="ARBA" id="ARBA00022741"/>
    </source>
</evidence>
<dbReference type="SMART" id="SM00212">
    <property type="entry name" value="UBCc"/>
    <property type="match status" value="1"/>
</dbReference>
<evidence type="ECO:0000313" key="18">
    <source>
        <dbReference type="EMBL" id="THG94423.1"/>
    </source>
</evidence>
<evidence type="ECO:0000256" key="13">
    <source>
        <dbReference type="ARBA" id="ARBA00066530"/>
    </source>
</evidence>
<dbReference type="CDD" id="cd23792">
    <property type="entry name" value="UBCc_UBE2D"/>
    <property type="match status" value="1"/>
</dbReference>
<feature type="active site" description="Glycyl thioester intermediate" evidence="15">
    <location>
        <position position="673"/>
    </location>
</feature>
<evidence type="ECO:0000256" key="10">
    <source>
        <dbReference type="ARBA" id="ARBA00051441"/>
    </source>
</evidence>
<evidence type="ECO:0000256" key="11">
    <source>
        <dbReference type="ARBA" id="ARBA00058439"/>
    </source>
</evidence>
<dbReference type="GO" id="GO:0030170">
    <property type="term" value="F:pyridoxal phosphate binding"/>
    <property type="evidence" value="ECO:0007669"/>
    <property type="project" value="InterPro"/>
</dbReference>
<dbReference type="PROSITE" id="PS00183">
    <property type="entry name" value="UBC_1"/>
    <property type="match status" value="1"/>
</dbReference>
<dbReference type="InterPro" id="IPR015424">
    <property type="entry name" value="PyrdxlP-dep_Trfase"/>
</dbReference>
<comment type="caution">
    <text evidence="18">The sequence shown here is derived from an EMBL/GenBank/DDBJ whole genome shotgun (WGS) entry which is preliminary data.</text>
</comment>
<dbReference type="Gene3D" id="3.10.110.10">
    <property type="entry name" value="Ubiquitin Conjugating Enzyme"/>
    <property type="match status" value="1"/>
</dbReference>
<evidence type="ECO:0000256" key="6">
    <source>
        <dbReference type="ARBA" id="ARBA00022786"/>
    </source>
</evidence>
<dbReference type="PANTHER" id="PTHR42699">
    <property type="match status" value="1"/>
</dbReference>
<accession>A0A4S4K996</accession>
<protein>
    <recommendedName>
        <fullName evidence="14">O-succinylhomoserine (thiol)-lyase</fullName>
        <ecNumber evidence="2">2.3.2.23</ecNumber>
        <ecNumber evidence="13">2.5.1.48</ecNumber>
    </recommendedName>
</protein>
<dbReference type="GO" id="GO:0019346">
    <property type="term" value="P:transsulfuration"/>
    <property type="evidence" value="ECO:0007669"/>
    <property type="project" value="InterPro"/>
</dbReference>
<keyword evidence="4" id="KW-0808">Transferase</keyword>
<dbReference type="GO" id="GO:0061631">
    <property type="term" value="F:ubiquitin conjugating enzyme activity"/>
    <property type="evidence" value="ECO:0007669"/>
    <property type="project" value="UniProtKB-EC"/>
</dbReference>
<dbReference type="PROSITE" id="PS50127">
    <property type="entry name" value="UBC_2"/>
    <property type="match status" value="1"/>
</dbReference>
<evidence type="ECO:0000256" key="16">
    <source>
        <dbReference type="SAM" id="MobiDB-lite"/>
    </source>
</evidence>
<comment type="pathway">
    <text evidence="12">Amino-acid biosynthesis; L-methionine biosynthesis via de novo pathway; L-cystathionine from O-succinyl-L-homoserine: step 1/1.</text>
</comment>
<keyword evidence="5" id="KW-0547">Nucleotide-binding</keyword>
<dbReference type="GO" id="GO:0003962">
    <property type="term" value="F:cystathionine gamma-synthase activity"/>
    <property type="evidence" value="ECO:0007669"/>
    <property type="project" value="UniProtKB-EC"/>
</dbReference>
<dbReference type="EC" id="2.5.1.48" evidence="13"/>
<evidence type="ECO:0000256" key="4">
    <source>
        <dbReference type="ARBA" id="ARBA00022679"/>
    </source>
</evidence>
<evidence type="ECO:0000256" key="15">
    <source>
        <dbReference type="PROSITE-ProRule" id="PRU10133"/>
    </source>
</evidence>